<evidence type="ECO:0000256" key="1">
    <source>
        <dbReference type="SAM" id="SignalP"/>
    </source>
</evidence>
<protein>
    <submittedName>
        <fullName evidence="2">Putative exported protein</fullName>
    </submittedName>
</protein>
<reference evidence="2 3" key="1">
    <citation type="journal article" date="2012" name="BMC Genomics">
        <title>Comparative genomics of the classical Bordetella subspecies: the evolution and exchange of virulence-associated diversity amongst closely related pathogens.</title>
        <authorList>
            <person name="Park J."/>
            <person name="Zhang Y."/>
            <person name="Buboltz A.M."/>
            <person name="Zhang X."/>
            <person name="Schuster S.C."/>
            <person name="Ahuja U."/>
            <person name="Liu M."/>
            <person name="Miller J.F."/>
            <person name="Sebaihia M."/>
            <person name="Bentley S.D."/>
            <person name="Parkhill J."/>
            <person name="Harvill E.T."/>
        </authorList>
    </citation>
    <scope>NUCLEOTIDE SEQUENCE [LARGE SCALE GENOMIC DNA]</scope>
    <source>
        <strain evidence="2 3">253</strain>
    </source>
</reference>
<feature type="chain" id="PRO_5002189845" evidence="1">
    <location>
        <begin position="20"/>
        <end position="125"/>
    </location>
</feature>
<dbReference type="HOGENOM" id="CLU_158401_0_0_4"/>
<dbReference type="KEGG" id="bbh:BN112_1341"/>
<gene>
    <name evidence="2" type="ORF">BN112_1341</name>
</gene>
<dbReference type="AlphaFoldDB" id="A0A0C6P1J0"/>
<name>A0A0C6P1J0_BORBO</name>
<proteinExistence type="predicted"/>
<dbReference type="EMBL" id="HE965806">
    <property type="protein sequence ID" value="CCJ53258.1"/>
    <property type="molecule type" value="Genomic_DNA"/>
</dbReference>
<sequence length="125" mass="13167">MLRLLPAALLALAFPAAWAAGPAVRVGDSVTLASYYQIRGADCAPLRPPLVRIVQPPRLGTATVVQSQGNSGPGGRCAHTAVPVTQIVYRGTQPGQDTVAWEVTHQPRQPASRRDSAAIVVVPRN</sequence>
<evidence type="ECO:0000313" key="3">
    <source>
        <dbReference type="Proteomes" id="UP000007564"/>
    </source>
</evidence>
<evidence type="ECO:0000313" key="2">
    <source>
        <dbReference type="EMBL" id="CCJ53258.1"/>
    </source>
</evidence>
<dbReference type="Proteomes" id="UP000007564">
    <property type="component" value="Chromosome"/>
</dbReference>
<accession>A0A0C6P1J0</accession>
<dbReference type="OrthoDB" id="8656735at2"/>
<organism evidence="2 3">
    <name type="scientific">Bordetella bronchiseptica 253</name>
    <dbReference type="NCBI Taxonomy" id="568707"/>
    <lineage>
        <taxon>Bacteria</taxon>
        <taxon>Pseudomonadati</taxon>
        <taxon>Pseudomonadota</taxon>
        <taxon>Betaproteobacteria</taxon>
        <taxon>Burkholderiales</taxon>
        <taxon>Alcaligenaceae</taxon>
        <taxon>Bordetella</taxon>
    </lineage>
</organism>
<dbReference type="RefSeq" id="WP_015064036.1">
    <property type="nucleotide sequence ID" value="NC_019382.1"/>
</dbReference>
<keyword evidence="1" id="KW-0732">Signal</keyword>
<feature type="signal peptide" evidence="1">
    <location>
        <begin position="1"/>
        <end position="19"/>
    </location>
</feature>